<sequence length="362" mass="40229">MKLMLDIVVTLALLIWPLLMMMSPMLFGAPGSEDSKSGLFFLLLIIFYPVIIFLCYKLAGASYFRFSTSNAWLWSAGLTMFVAVLFGYPRHVMNVIAGVSGTGYFVKEDKVYYNGKIMAGASAATFKTLGTQYPRYARDEKQVYFDGRLIANADAASFSGVSNPSTQAGEKNSPLFWKDKTHVYLEGHALPGANPAEFRHLGGRYGSDARQVYFDKQVLQGANPTTFQLFNADMAKDDKQIYIFDKVGKLAGPVSAFRLLSEQDLAVYGTDGVHVYAVFFTAAEPLQIVRDADPATFKTLERAYARDDKHIYYRDSSPGKVILLEEVDAGSFVTGYYDAATKSDAHDHSRYYLNGKLVTTKK</sequence>
<comment type="caution">
    <text evidence="2">The sequence shown here is derived from an EMBL/GenBank/DDBJ whole genome shotgun (WGS) entry which is preliminary data.</text>
</comment>
<keyword evidence="1" id="KW-0472">Membrane</keyword>
<evidence type="ECO:0000313" key="3">
    <source>
        <dbReference type="Proteomes" id="UP000247792"/>
    </source>
</evidence>
<dbReference type="Pfam" id="PF13644">
    <property type="entry name" value="DKNYY"/>
    <property type="match status" value="1"/>
</dbReference>
<evidence type="ECO:0000256" key="1">
    <source>
        <dbReference type="SAM" id="Phobius"/>
    </source>
</evidence>
<evidence type="ECO:0000313" key="2">
    <source>
        <dbReference type="EMBL" id="PXX43276.1"/>
    </source>
</evidence>
<reference evidence="2 3" key="1">
    <citation type="submission" date="2018-05" db="EMBL/GenBank/DDBJ databases">
        <title>Genomic Encyclopedia of Type Strains, Phase IV (KMG-IV): sequencing the most valuable type-strain genomes for metagenomic binning, comparative biology and taxonomic classification.</title>
        <authorList>
            <person name="Goeker M."/>
        </authorList>
    </citation>
    <scope>NUCLEOTIDE SEQUENCE [LARGE SCALE GENOMIC DNA]</scope>
    <source>
        <strain evidence="2 3">DSM 19792</strain>
    </source>
</reference>
<gene>
    <name evidence="2" type="ORF">DFR42_104277</name>
</gene>
<keyword evidence="1" id="KW-0812">Transmembrane</keyword>
<accession>A0A318J3T7</accession>
<organism evidence="2 3">
    <name type="scientific">Undibacterium pigrum</name>
    <dbReference type="NCBI Taxonomy" id="401470"/>
    <lineage>
        <taxon>Bacteria</taxon>
        <taxon>Pseudomonadati</taxon>
        <taxon>Pseudomonadota</taxon>
        <taxon>Betaproteobacteria</taxon>
        <taxon>Burkholderiales</taxon>
        <taxon>Oxalobacteraceae</taxon>
        <taxon>Undibacterium</taxon>
    </lineage>
</organism>
<name>A0A318J3T7_9BURK</name>
<feature type="transmembrane region" description="Helical" evidence="1">
    <location>
        <begin position="38"/>
        <end position="59"/>
    </location>
</feature>
<keyword evidence="3" id="KW-1185">Reference proteome</keyword>
<dbReference type="Proteomes" id="UP000247792">
    <property type="component" value="Unassembled WGS sequence"/>
</dbReference>
<proteinExistence type="predicted"/>
<dbReference type="InterPro" id="IPR027375">
    <property type="entry name" value="DKNYY"/>
</dbReference>
<keyword evidence="1" id="KW-1133">Transmembrane helix</keyword>
<dbReference type="EMBL" id="QJKB01000004">
    <property type="protein sequence ID" value="PXX43276.1"/>
    <property type="molecule type" value="Genomic_DNA"/>
</dbReference>
<protein>
    <submittedName>
        <fullName evidence="2">DKNYY family protein</fullName>
    </submittedName>
</protein>
<dbReference type="RefSeq" id="WP_170133539.1">
    <property type="nucleotide sequence ID" value="NZ_QJKB01000004.1"/>
</dbReference>
<dbReference type="AlphaFoldDB" id="A0A318J3T7"/>
<feature type="transmembrane region" description="Helical" evidence="1">
    <location>
        <begin position="71"/>
        <end position="88"/>
    </location>
</feature>